<dbReference type="AlphaFoldDB" id="A0A6P7ZWH3"/>
<evidence type="ECO:0000256" key="1">
    <source>
        <dbReference type="ARBA" id="ARBA00004479"/>
    </source>
</evidence>
<feature type="transmembrane region" description="Helical" evidence="16">
    <location>
        <begin position="1152"/>
        <end position="1175"/>
    </location>
</feature>
<dbReference type="GO" id="GO:0008305">
    <property type="term" value="C:integrin complex"/>
    <property type="evidence" value="ECO:0007669"/>
    <property type="project" value="InterPro"/>
</dbReference>
<dbReference type="Gene3D" id="2.60.40.1510">
    <property type="entry name" value="ntegrin, alpha v. Chain A, domain 3"/>
    <property type="match status" value="1"/>
</dbReference>
<feature type="repeat" description="FG-GAP" evidence="15">
    <location>
        <begin position="651"/>
        <end position="711"/>
    </location>
</feature>
<dbReference type="InterPro" id="IPR032695">
    <property type="entry name" value="Integrin_dom_sf"/>
</dbReference>
<dbReference type="Pfam" id="PF21520">
    <property type="entry name" value="ITGAX-like_Ig_3"/>
    <property type="match status" value="1"/>
</dbReference>
<evidence type="ECO:0000256" key="8">
    <source>
        <dbReference type="ARBA" id="ARBA00022889"/>
    </source>
</evidence>
<keyword evidence="7" id="KW-0106">Calcium</keyword>
<dbReference type="Proteomes" id="UP000515156">
    <property type="component" value="Chromosome 13"/>
</dbReference>
<keyword evidence="5 16" id="KW-0732">Signal</keyword>
<comment type="similarity">
    <text evidence="2 16">Belongs to the integrin alpha chain family.</text>
</comment>
<evidence type="ECO:0000256" key="7">
    <source>
        <dbReference type="ARBA" id="ARBA00022837"/>
    </source>
</evidence>
<keyword evidence="14" id="KW-0325">Glycoprotein</keyword>
<protein>
    <submittedName>
        <fullName evidence="20">Integrin alpha-E isoform X1</fullName>
    </submittedName>
</protein>
<keyword evidence="4" id="KW-0479">Metal-binding</keyword>
<keyword evidence="19" id="KW-1185">Reference proteome</keyword>
<keyword evidence="8 16" id="KW-0130">Cell adhesion</keyword>
<dbReference type="SUPFAM" id="SSF69318">
    <property type="entry name" value="Integrin alpha N-terminal domain"/>
    <property type="match status" value="1"/>
</dbReference>
<reference evidence="20" key="1">
    <citation type="submission" date="2025-08" db="UniProtKB">
        <authorList>
            <consortium name="RefSeq"/>
        </authorList>
    </citation>
    <scope>IDENTIFICATION</scope>
</reference>
<dbReference type="PROSITE" id="PS50234">
    <property type="entry name" value="VWFA"/>
    <property type="match status" value="1"/>
</dbReference>
<dbReference type="GO" id="GO:0098609">
    <property type="term" value="P:cell-cell adhesion"/>
    <property type="evidence" value="ECO:0007669"/>
    <property type="project" value="TreeGrafter"/>
</dbReference>
<dbReference type="InterPro" id="IPR048285">
    <property type="entry name" value="Integrin_alpha_Ig-like_2"/>
</dbReference>
<feature type="compositionally biased region" description="Basic and acidic residues" evidence="17">
    <location>
        <begin position="208"/>
        <end position="218"/>
    </location>
</feature>
<dbReference type="InterPro" id="IPR013517">
    <property type="entry name" value="FG-GAP"/>
</dbReference>
<keyword evidence="3 16" id="KW-0812">Transmembrane</keyword>
<dbReference type="Gene3D" id="2.60.40.1530">
    <property type="entry name" value="ntegrin, alpha v. Chain A, domain 4"/>
    <property type="match status" value="1"/>
</dbReference>
<accession>A0A6P7ZWH3</accession>
<evidence type="ECO:0000256" key="17">
    <source>
        <dbReference type="SAM" id="MobiDB-lite"/>
    </source>
</evidence>
<keyword evidence="9 16" id="KW-1133">Transmembrane helix</keyword>
<feature type="compositionally biased region" description="Basic and acidic residues" evidence="17">
    <location>
        <begin position="174"/>
        <end position="185"/>
    </location>
</feature>
<evidence type="ECO:0000313" key="20">
    <source>
        <dbReference type="RefSeq" id="XP_030078284.1"/>
    </source>
</evidence>
<dbReference type="PROSITE" id="PS00242">
    <property type="entry name" value="INTEGRIN_ALPHA"/>
    <property type="match status" value="1"/>
</dbReference>
<dbReference type="InParanoid" id="A0A6P7ZWH3"/>
<keyword evidence="6" id="KW-0677">Repeat</keyword>
<comment type="subcellular location">
    <subcellularLocation>
        <location evidence="1 16">Membrane</location>
        <topology evidence="1 16">Single-pass type I membrane protein</topology>
    </subcellularLocation>
</comment>
<evidence type="ECO:0000256" key="2">
    <source>
        <dbReference type="ARBA" id="ARBA00008054"/>
    </source>
</evidence>
<feature type="repeat" description="FG-GAP" evidence="15">
    <location>
        <begin position="584"/>
        <end position="647"/>
    </location>
</feature>
<dbReference type="PANTHER" id="PTHR23220:SF79">
    <property type="entry name" value="INTEGRIN ALPHA-E"/>
    <property type="match status" value="1"/>
</dbReference>
<evidence type="ECO:0000256" key="12">
    <source>
        <dbReference type="ARBA" id="ARBA00023157"/>
    </source>
</evidence>
<dbReference type="GO" id="GO:0005178">
    <property type="term" value="F:integrin binding"/>
    <property type="evidence" value="ECO:0007669"/>
    <property type="project" value="TreeGrafter"/>
</dbReference>
<dbReference type="Gene3D" id="3.40.50.410">
    <property type="entry name" value="von Willebrand factor, type A domain"/>
    <property type="match status" value="1"/>
</dbReference>
<keyword evidence="13 16" id="KW-0675">Receptor</keyword>
<dbReference type="InterPro" id="IPR000413">
    <property type="entry name" value="Integrin_alpha"/>
</dbReference>
<dbReference type="SMART" id="SM00327">
    <property type="entry name" value="VWA"/>
    <property type="match status" value="1"/>
</dbReference>
<dbReference type="PRINTS" id="PR01185">
    <property type="entry name" value="INTEGRINA"/>
</dbReference>
<evidence type="ECO:0000256" key="10">
    <source>
        <dbReference type="ARBA" id="ARBA00023037"/>
    </source>
</evidence>
<evidence type="ECO:0000256" key="5">
    <source>
        <dbReference type="ARBA" id="ARBA00022729"/>
    </source>
</evidence>
<dbReference type="OrthoDB" id="5317514at2759"/>
<name>A0A6P7ZWH3_9AMPH</name>
<evidence type="ECO:0000256" key="15">
    <source>
        <dbReference type="PROSITE-ProRule" id="PRU00803"/>
    </source>
</evidence>
<evidence type="ECO:0000256" key="14">
    <source>
        <dbReference type="ARBA" id="ARBA00023180"/>
    </source>
</evidence>
<evidence type="ECO:0000256" key="6">
    <source>
        <dbReference type="ARBA" id="ARBA00022737"/>
    </source>
</evidence>
<evidence type="ECO:0000256" key="16">
    <source>
        <dbReference type="RuleBase" id="RU003762"/>
    </source>
</evidence>
<evidence type="ECO:0000256" key="11">
    <source>
        <dbReference type="ARBA" id="ARBA00023136"/>
    </source>
</evidence>
<dbReference type="PANTHER" id="PTHR23220">
    <property type="entry name" value="INTEGRIN ALPHA"/>
    <property type="match status" value="1"/>
</dbReference>
<dbReference type="SUPFAM" id="SSF53300">
    <property type="entry name" value="vWA-like"/>
    <property type="match status" value="1"/>
</dbReference>
<dbReference type="GeneID" id="115482551"/>
<feature type="region of interest" description="Disordered" evidence="17">
    <location>
        <begin position="174"/>
        <end position="227"/>
    </location>
</feature>
<keyword evidence="10 16" id="KW-0401">Integrin</keyword>
<dbReference type="SUPFAM" id="SSF69179">
    <property type="entry name" value="Integrin domains"/>
    <property type="match status" value="2"/>
</dbReference>
<dbReference type="InterPro" id="IPR028994">
    <property type="entry name" value="Integrin_alpha_N"/>
</dbReference>
<feature type="domain" description="VWFA" evidence="18">
    <location>
        <begin position="227"/>
        <end position="407"/>
    </location>
</feature>
<dbReference type="Pfam" id="PF08441">
    <property type="entry name" value="Integrin_A_Ig_1"/>
    <property type="match status" value="1"/>
</dbReference>
<evidence type="ECO:0000256" key="9">
    <source>
        <dbReference type="ARBA" id="ARBA00022989"/>
    </source>
</evidence>
<dbReference type="CTD" id="3682"/>
<dbReference type="InterPro" id="IPR036465">
    <property type="entry name" value="vWFA_dom_sf"/>
</dbReference>
<dbReference type="GO" id="GO:0007160">
    <property type="term" value="P:cell-matrix adhesion"/>
    <property type="evidence" value="ECO:0007669"/>
    <property type="project" value="TreeGrafter"/>
</dbReference>
<dbReference type="SMART" id="SM00191">
    <property type="entry name" value="Int_alpha"/>
    <property type="match status" value="4"/>
</dbReference>
<dbReference type="InterPro" id="IPR018184">
    <property type="entry name" value="Integrin_alpha_C_CS"/>
</dbReference>
<feature type="compositionally biased region" description="Basic residues" evidence="17">
    <location>
        <begin position="198"/>
        <end position="207"/>
    </location>
</feature>
<dbReference type="GO" id="GO:0009897">
    <property type="term" value="C:external side of plasma membrane"/>
    <property type="evidence" value="ECO:0007669"/>
    <property type="project" value="TreeGrafter"/>
</dbReference>
<feature type="signal peptide" evidence="16">
    <location>
        <begin position="1"/>
        <end position="21"/>
    </location>
</feature>
<dbReference type="GO" id="GO:0033627">
    <property type="term" value="P:cell adhesion mediated by integrin"/>
    <property type="evidence" value="ECO:0007669"/>
    <property type="project" value="TreeGrafter"/>
</dbReference>
<proteinExistence type="inferred from homology"/>
<dbReference type="Pfam" id="PF00092">
    <property type="entry name" value="VWA"/>
    <property type="match status" value="1"/>
</dbReference>
<dbReference type="PRINTS" id="PR00453">
    <property type="entry name" value="VWFADOMAIN"/>
</dbReference>
<keyword evidence="12" id="KW-1015">Disulfide bond</keyword>
<evidence type="ECO:0000256" key="3">
    <source>
        <dbReference type="ARBA" id="ARBA00022692"/>
    </source>
</evidence>
<dbReference type="FunCoup" id="A0A6P7ZWH3">
    <property type="interactions" value="148"/>
</dbReference>
<dbReference type="Gene3D" id="2.60.40.1460">
    <property type="entry name" value="Integrin domains. Chain A, domain 2"/>
    <property type="match status" value="1"/>
</dbReference>
<sequence length="1190" mass="134508">MKTDIFLSCLLLLNATATLKCFNIDTKKKWTYASSHRDSLFGQKVLLHPTKTQNWVLAVAPTDNIWSRKFGGLHKCTVKSPAPTLSCEAIDLTRGYPQKLKNAQPSASLARDASGILACVQQKKLQKRSITEELNGMCTLLSAEFHDETLLNITEIVEDHLANKNQYYLYNRREEPQSRDEEFPEGKSLQQNSDKMNRNHKNRRRRRNVEEEQNRSREDETDDSGTEIAIVLDGSGSIEPEDFQRAKDFISTMMKTFWRKCIECEFAVVQYGEDIQTEFNLQESRNSHFALQKVQEIQQLNHTTKTASAIHHVLTEIFNKSNGHKEGATKIIVVLTDGEIFRDSRNLEDVINMPEMKDVERYAIGVGEVFKKTKAMQELELIASDPDDKHLFRVTNYSALDGLLSMLQQKIFQVEGTKGEAFQFELAQIGFSTQMLEKDCLLMGAVGAYDWSGGLVQYDIQKAEMVFLNESHENIERAKYGYLGYSVTVVHGISGPLYVSGAPRHGNKGKVLVFEKDVISYKLLPYLEGDQVGSYFGSELCPLDVDNDNVTDYLLVGAPFYHIRGEEGRVYVYKFDKQDTFTYVKYLGGLQQYLFARFGFAVASIGDINRDGFNDIAIGAPLEGNLLDPDSFGSIYIYNTDSNGIMDTFSQRIKASDIDSTLRYFGQSIDGGLDLTKDGLIDITVGSFGKIFVLRSRPVINLKANLTFLPDKVPIVPVEKTIQACLCFTILSAFSGKERDIQKSYITYTLELDVNMEQKRITFDNRKHIIENKLRIAESYCNAYPIFVLPCQRDCFTNITVKISYSLENSDEMRDVPVPLLDKNGPTQAFFELPYERDCNNKPKCVAALNLTTNLSGEELVVGETKDVTMNVSLANDGDDSYLTTLVMTYPKNLQFRKIVELLSLSIECTKPVSITFYSSMTCKISHPIFKKSVAHFSVIWQLDEAVFPDPGLPATISINITSANEGAEPIVEHKNIPVKHFFNAVLTKQTPDTYVNISQGSNERKNIDFRFNINGENPYGVPVILKVLIPTEKKGHKIMSVKEFHKTQNTTQCEILNSCGLPTQTQFSGTNWDCTMVKCKCVQCITRTDTEDITVRAELALNSLQQIVEDNAELLISGEISFNETLYKSMKHIRCRVEIMLVLRKDKVFNLLPIAVGSATGGFLLLALIIVIMWKCGFFIRNYKDMKKE</sequence>
<dbReference type="PROSITE" id="PS51470">
    <property type="entry name" value="FG_GAP"/>
    <property type="match status" value="3"/>
</dbReference>
<dbReference type="InterPro" id="IPR048633">
    <property type="entry name" value="ITGAX-like_Ig_3"/>
</dbReference>
<dbReference type="Pfam" id="PF01839">
    <property type="entry name" value="FG-GAP"/>
    <property type="match status" value="2"/>
</dbReference>
<dbReference type="InterPro" id="IPR002035">
    <property type="entry name" value="VWF_A"/>
</dbReference>
<dbReference type="Gene3D" id="1.20.5.930">
    <property type="entry name" value="Bicelle-embedded integrin alpha(iib) transmembrane segment"/>
    <property type="match status" value="1"/>
</dbReference>
<feature type="repeat" description="FG-GAP" evidence="15">
    <location>
        <begin position="522"/>
        <end position="582"/>
    </location>
</feature>
<gene>
    <name evidence="20" type="primary">ITGAE</name>
</gene>
<dbReference type="RefSeq" id="XP_030078284.1">
    <property type="nucleotide sequence ID" value="XM_030222424.1"/>
</dbReference>
<evidence type="ECO:0000259" key="18">
    <source>
        <dbReference type="PROSITE" id="PS50234"/>
    </source>
</evidence>
<dbReference type="InterPro" id="IPR013649">
    <property type="entry name" value="Integrin_alpha_Ig-like_1"/>
</dbReference>
<organism evidence="19 20">
    <name type="scientific">Microcaecilia unicolor</name>
    <dbReference type="NCBI Taxonomy" id="1415580"/>
    <lineage>
        <taxon>Eukaryota</taxon>
        <taxon>Metazoa</taxon>
        <taxon>Chordata</taxon>
        <taxon>Craniata</taxon>
        <taxon>Vertebrata</taxon>
        <taxon>Euteleostomi</taxon>
        <taxon>Amphibia</taxon>
        <taxon>Gymnophiona</taxon>
        <taxon>Siphonopidae</taxon>
        <taxon>Microcaecilia</taxon>
    </lineage>
</organism>
<dbReference type="KEGG" id="muo:115482551"/>
<evidence type="ECO:0000256" key="13">
    <source>
        <dbReference type="ARBA" id="ARBA00023170"/>
    </source>
</evidence>
<keyword evidence="11 16" id="KW-0472">Membrane</keyword>
<dbReference type="GO" id="GO:0046872">
    <property type="term" value="F:metal ion binding"/>
    <property type="evidence" value="ECO:0007669"/>
    <property type="project" value="UniProtKB-KW"/>
</dbReference>
<feature type="chain" id="PRO_5028513007" evidence="16">
    <location>
        <begin position="22"/>
        <end position="1190"/>
    </location>
</feature>
<dbReference type="GO" id="GO:0007229">
    <property type="term" value="P:integrin-mediated signaling pathway"/>
    <property type="evidence" value="ECO:0007669"/>
    <property type="project" value="UniProtKB-KW"/>
</dbReference>
<dbReference type="Pfam" id="PF20805">
    <property type="entry name" value="Integrin_A_Ig_2"/>
    <property type="match status" value="1"/>
</dbReference>
<evidence type="ECO:0000313" key="19">
    <source>
        <dbReference type="Proteomes" id="UP000515156"/>
    </source>
</evidence>
<evidence type="ECO:0000256" key="4">
    <source>
        <dbReference type="ARBA" id="ARBA00022723"/>
    </source>
</evidence>
<dbReference type="InterPro" id="IPR013519">
    <property type="entry name" value="Int_alpha_beta-p"/>
</dbReference>
<dbReference type="Gene3D" id="2.130.10.130">
    <property type="entry name" value="Integrin alpha, N-terminal"/>
    <property type="match status" value="2"/>
</dbReference>